<dbReference type="InterPro" id="IPR007110">
    <property type="entry name" value="Ig-like_dom"/>
</dbReference>
<dbReference type="Gene3D" id="2.60.40.10">
    <property type="entry name" value="Immunoglobulins"/>
    <property type="match status" value="1"/>
</dbReference>
<evidence type="ECO:0000313" key="7">
    <source>
        <dbReference type="Ensembl" id="ENSCPBP00000026234.1"/>
    </source>
</evidence>
<proteinExistence type="predicted"/>
<organism evidence="7 8">
    <name type="scientific">Chrysemys picta bellii</name>
    <name type="common">Western painted turtle</name>
    <name type="synonym">Emys bellii</name>
    <dbReference type="NCBI Taxonomy" id="8478"/>
    <lineage>
        <taxon>Eukaryota</taxon>
        <taxon>Metazoa</taxon>
        <taxon>Chordata</taxon>
        <taxon>Craniata</taxon>
        <taxon>Vertebrata</taxon>
        <taxon>Euteleostomi</taxon>
        <taxon>Archelosauria</taxon>
        <taxon>Testudinata</taxon>
        <taxon>Testudines</taxon>
        <taxon>Cryptodira</taxon>
        <taxon>Durocryptodira</taxon>
        <taxon>Testudinoidea</taxon>
        <taxon>Emydidae</taxon>
        <taxon>Chrysemys</taxon>
    </lineage>
</organism>
<accession>A0A8C3I1K1</accession>
<keyword evidence="5" id="KW-0732">Signal</keyword>
<dbReference type="PROSITE" id="PS50835">
    <property type="entry name" value="IG_LIKE"/>
    <property type="match status" value="1"/>
</dbReference>
<dbReference type="InterPro" id="IPR013783">
    <property type="entry name" value="Ig-like_fold"/>
</dbReference>
<feature type="chain" id="PRO_5034071026" description="Ig-like domain-containing protein" evidence="5">
    <location>
        <begin position="31"/>
        <end position="264"/>
    </location>
</feature>
<keyword evidence="3" id="KW-1280">Immunoglobulin</keyword>
<dbReference type="GeneTree" id="ENSGT01030000234536"/>
<evidence type="ECO:0000256" key="3">
    <source>
        <dbReference type="ARBA" id="ARBA00043265"/>
    </source>
</evidence>
<name>A0A8C3I1K1_CHRPI</name>
<dbReference type="InterPro" id="IPR050199">
    <property type="entry name" value="IgHV"/>
</dbReference>
<sequence>MAHTLHNYNRTSELYFIFLIRVFSLPGVLAQGQLQQSGPGAVKSREPLTLTCTLSRSSLSTAGSSWNWIRCPVGGRLEWMGNIWNSAGGSPTNYAGSQFSLQLRALTAADTATYYCSRGIHTHTPGCTVTQCSRGTYKKGKRVFTVPERGDKIYVCLLQKKKSKNHSKHIYSIYLGSPVQCITLSVPMIFLTCVMLQGIKSNRVKAQYATLPPIELLLTQGVNDRRNSLSSEFVDEHNLMRKVIFLFLKNILALIISCDKEFHW</sequence>
<keyword evidence="8" id="KW-1185">Reference proteome</keyword>
<dbReference type="AlphaFoldDB" id="A0A8C3I1K1"/>
<evidence type="ECO:0000256" key="5">
    <source>
        <dbReference type="SAM" id="SignalP"/>
    </source>
</evidence>
<dbReference type="GO" id="GO:0019814">
    <property type="term" value="C:immunoglobulin complex"/>
    <property type="evidence" value="ECO:0007669"/>
    <property type="project" value="UniProtKB-KW"/>
</dbReference>
<dbReference type="GO" id="GO:0002250">
    <property type="term" value="P:adaptive immune response"/>
    <property type="evidence" value="ECO:0007669"/>
    <property type="project" value="UniProtKB-KW"/>
</dbReference>
<keyword evidence="4" id="KW-0812">Transmembrane</keyword>
<feature type="domain" description="Ig-like" evidence="6">
    <location>
        <begin position="26"/>
        <end position="116"/>
    </location>
</feature>
<dbReference type="Proteomes" id="UP000694380">
    <property type="component" value="Unplaced"/>
</dbReference>
<dbReference type="InterPro" id="IPR013106">
    <property type="entry name" value="Ig_V-set"/>
</dbReference>
<feature type="signal peptide" evidence="5">
    <location>
        <begin position="1"/>
        <end position="30"/>
    </location>
</feature>
<dbReference type="GO" id="GO:0005576">
    <property type="term" value="C:extracellular region"/>
    <property type="evidence" value="ECO:0007669"/>
    <property type="project" value="UniProtKB-ARBA"/>
</dbReference>
<evidence type="ECO:0000256" key="1">
    <source>
        <dbReference type="ARBA" id="ARBA00022859"/>
    </source>
</evidence>
<dbReference type="PANTHER" id="PTHR23266">
    <property type="entry name" value="IMMUNOGLOBULIN HEAVY CHAIN"/>
    <property type="match status" value="1"/>
</dbReference>
<reference evidence="7" key="2">
    <citation type="submission" date="2025-09" db="UniProtKB">
        <authorList>
            <consortium name="Ensembl"/>
        </authorList>
    </citation>
    <scope>IDENTIFICATION</scope>
</reference>
<evidence type="ECO:0000256" key="4">
    <source>
        <dbReference type="SAM" id="Phobius"/>
    </source>
</evidence>
<dbReference type="SUPFAM" id="SSF48726">
    <property type="entry name" value="Immunoglobulin"/>
    <property type="match status" value="1"/>
</dbReference>
<keyword evidence="1" id="KW-0391">Immunity</keyword>
<keyword evidence="4" id="KW-0472">Membrane</keyword>
<feature type="transmembrane region" description="Helical" evidence="4">
    <location>
        <begin position="171"/>
        <end position="196"/>
    </location>
</feature>
<dbReference type="Ensembl" id="ENSCPBT00000030888.1">
    <property type="protein sequence ID" value="ENSCPBP00000026234.1"/>
    <property type="gene ID" value="ENSCPBG00000018617.1"/>
</dbReference>
<dbReference type="SMART" id="SM00406">
    <property type="entry name" value="IGv"/>
    <property type="match status" value="1"/>
</dbReference>
<evidence type="ECO:0000313" key="8">
    <source>
        <dbReference type="Proteomes" id="UP000694380"/>
    </source>
</evidence>
<dbReference type="InterPro" id="IPR036179">
    <property type="entry name" value="Ig-like_dom_sf"/>
</dbReference>
<evidence type="ECO:0000259" key="6">
    <source>
        <dbReference type="PROSITE" id="PS50835"/>
    </source>
</evidence>
<keyword evidence="4" id="KW-1133">Transmembrane helix</keyword>
<dbReference type="Pfam" id="PF07686">
    <property type="entry name" value="V-set"/>
    <property type="match status" value="1"/>
</dbReference>
<keyword evidence="2" id="KW-1064">Adaptive immunity</keyword>
<reference evidence="7" key="1">
    <citation type="submission" date="2025-08" db="UniProtKB">
        <authorList>
            <consortium name="Ensembl"/>
        </authorList>
    </citation>
    <scope>IDENTIFICATION</scope>
</reference>
<evidence type="ECO:0000256" key="2">
    <source>
        <dbReference type="ARBA" id="ARBA00023130"/>
    </source>
</evidence>
<protein>
    <recommendedName>
        <fullName evidence="6">Ig-like domain-containing protein</fullName>
    </recommendedName>
</protein>